<keyword evidence="4" id="KW-1185">Reference proteome</keyword>
<name>A0A0L0DKQ1_THETB</name>
<protein>
    <recommendedName>
        <fullName evidence="2">JmjC domain-containing protein</fullName>
    </recommendedName>
</protein>
<dbReference type="EMBL" id="GL349477">
    <property type="protein sequence ID" value="KNC52954.1"/>
    <property type="molecule type" value="Genomic_DNA"/>
</dbReference>
<evidence type="ECO:0000256" key="1">
    <source>
        <dbReference type="SAM" id="MobiDB-lite"/>
    </source>
</evidence>
<reference evidence="3 4" key="1">
    <citation type="submission" date="2010-05" db="EMBL/GenBank/DDBJ databases">
        <title>The Genome Sequence of Thecamonas trahens ATCC 50062.</title>
        <authorList>
            <consortium name="The Broad Institute Genome Sequencing Platform"/>
            <person name="Russ C."/>
            <person name="Cuomo C."/>
            <person name="Shea T."/>
            <person name="Young S.K."/>
            <person name="Zeng Q."/>
            <person name="Koehrsen M."/>
            <person name="Haas B."/>
            <person name="Borodovsky M."/>
            <person name="Guigo R."/>
            <person name="Alvarado L."/>
            <person name="Berlin A."/>
            <person name="Bochicchio J."/>
            <person name="Borenstein D."/>
            <person name="Chapman S."/>
            <person name="Chen Z."/>
            <person name="Freedman E."/>
            <person name="Gellesch M."/>
            <person name="Goldberg J."/>
            <person name="Griggs A."/>
            <person name="Gujja S."/>
            <person name="Heilman E."/>
            <person name="Heiman D."/>
            <person name="Hepburn T."/>
            <person name="Howarth C."/>
            <person name="Jen D."/>
            <person name="Larson L."/>
            <person name="Mehta T."/>
            <person name="Park D."/>
            <person name="Pearson M."/>
            <person name="Roberts A."/>
            <person name="Saif S."/>
            <person name="Shenoy N."/>
            <person name="Sisk P."/>
            <person name="Stolte C."/>
            <person name="Sykes S."/>
            <person name="Thomson T."/>
            <person name="Walk T."/>
            <person name="White J."/>
            <person name="Yandava C."/>
            <person name="Burger G."/>
            <person name="Gray M.W."/>
            <person name="Holland P.W.H."/>
            <person name="King N."/>
            <person name="Lang F.B.F."/>
            <person name="Roger A.J."/>
            <person name="Ruiz-Trillo I."/>
            <person name="Lander E."/>
            <person name="Nusbaum C."/>
        </authorList>
    </citation>
    <scope>NUCLEOTIDE SEQUENCE [LARGE SCALE GENOMIC DNA]</scope>
    <source>
        <strain evidence="3 4">ATCC 50062</strain>
    </source>
</reference>
<dbReference type="InterPro" id="IPR041667">
    <property type="entry name" value="Cupin_8"/>
</dbReference>
<evidence type="ECO:0000313" key="4">
    <source>
        <dbReference type="Proteomes" id="UP000054408"/>
    </source>
</evidence>
<gene>
    <name evidence="3" type="ORF">AMSG_12236</name>
</gene>
<dbReference type="SMART" id="SM00558">
    <property type="entry name" value="JmjC"/>
    <property type="match status" value="1"/>
</dbReference>
<dbReference type="RefSeq" id="XP_013754914.1">
    <property type="nucleotide sequence ID" value="XM_013899460.1"/>
</dbReference>
<dbReference type="SUPFAM" id="SSF51197">
    <property type="entry name" value="Clavaminate synthase-like"/>
    <property type="match status" value="1"/>
</dbReference>
<evidence type="ECO:0000313" key="3">
    <source>
        <dbReference type="EMBL" id="KNC52954.1"/>
    </source>
</evidence>
<dbReference type="STRING" id="461836.A0A0L0DKQ1"/>
<dbReference type="InterPro" id="IPR003347">
    <property type="entry name" value="JmjC_dom"/>
</dbReference>
<dbReference type="PANTHER" id="PTHR12461:SF99">
    <property type="entry name" value="BIFUNCTIONAL PEPTIDASE AND (3S)-LYSYL HYDROXYLASE JMJD7"/>
    <property type="match status" value="1"/>
</dbReference>
<dbReference type="eggNOG" id="KOG2508">
    <property type="taxonomic scope" value="Eukaryota"/>
</dbReference>
<sequence>MATQSAPYSGPVVDGLAQLRQKLAGPRPPKNVLVFDLATEPQSPEVAAAVIAWLLAAKSGRELGVVLMRGQPAAMQVQCPCCPAALRLNPSQRTARGHAVAYVGVGGVPLDAPPGSAAAASLAMCALVASTVFADAGSPGIGLFSPAPELVPGGTAVTTALSSLGARVTVGAVPPATAARRSSQSAAYLRSRQAESKTRATRASPRKQIPLPSRLTADVVAAVLSASLDSFAPDAVDWLRDGNGGWRELTQVLSELVTVGEATDAAPPPTNAFKVAMNRAKIWLSNMMVHQRASLPKSYEALCNALEPMMRVQIPSLFPPEYLALQMVHAGVVDFCEQCGSLANSPGSSMLPLVRSSALTALGSGNPSTDNPAMLPPSAPFARLILALFARVEAWMARQASKRVSLPVVLRGIAASSALTVAVPPRVIIDKLQVQGIVAGKGGASTGSWYFTLAEDTHAECQTIHVVYAPALMLLAAAVAHANEARALWLPRAVAEADVSAAAEPAAAAARALAPHVATHTPCVLRGAGGAGWGDGLAKWTPEYLDAALGDAALTVDATPTGRADAVLGGAAFVMPEERTMTFAAFLAALRATEAEGGTGALCAPLDRSTTAATLATGRPIDVDFTGGAEVLYLQNQNSNFTSEFAPLHADVAAAPPVGAALFPGTGGAPDAVNVWMGGARSVTSLHKDHYENLYLVVAGRKHFTLLPPTDAPFLHQADYPAARYVSTGVNGTWRLVPEPGVPSTTWIALDPDALDLTAFPRAAHIAPLHVTLEAGDVLYLPSLWFHQVAQEPDPTTGLMIALNWWYDMDYASHWYTSFTLLEALVGVLDAEAEAEAKTERGACAVEPVE</sequence>
<feature type="compositionally biased region" description="Low complexity" evidence="1">
    <location>
        <begin position="181"/>
        <end position="191"/>
    </location>
</feature>
<dbReference type="OrthoDB" id="415358at2759"/>
<dbReference type="InterPro" id="IPR014710">
    <property type="entry name" value="RmlC-like_jellyroll"/>
</dbReference>
<dbReference type="Pfam" id="PF13621">
    <property type="entry name" value="Cupin_8"/>
    <property type="match status" value="1"/>
</dbReference>
<dbReference type="PANTHER" id="PTHR12461">
    <property type="entry name" value="HYPOXIA-INDUCIBLE FACTOR 1 ALPHA INHIBITOR-RELATED"/>
    <property type="match status" value="1"/>
</dbReference>
<organism evidence="3 4">
    <name type="scientific">Thecamonas trahens ATCC 50062</name>
    <dbReference type="NCBI Taxonomy" id="461836"/>
    <lineage>
        <taxon>Eukaryota</taxon>
        <taxon>Apusozoa</taxon>
        <taxon>Apusomonadida</taxon>
        <taxon>Apusomonadidae</taxon>
        <taxon>Thecamonas</taxon>
    </lineage>
</organism>
<dbReference type="AlphaFoldDB" id="A0A0L0DKQ1"/>
<feature type="region of interest" description="Disordered" evidence="1">
    <location>
        <begin position="181"/>
        <end position="208"/>
    </location>
</feature>
<dbReference type="Gene3D" id="2.60.120.10">
    <property type="entry name" value="Jelly Rolls"/>
    <property type="match status" value="1"/>
</dbReference>
<dbReference type="GeneID" id="25570150"/>
<feature type="domain" description="JmjC" evidence="2">
    <location>
        <begin position="644"/>
        <end position="822"/>
    </location>
</feature>
<evidence type="ECO:0000259" key="2">
    <source>
        <dbReference type="PROSITE" id="PS51184"/>
    </source>
</evidence>
<dbReference type="PROSITE" id="PS51184">
    <property type="entry name" value="JMJC"/>
    <property type="match status" value="1"/>
</dbReference>
<accession>A0A0L0DKQ1</accession>
<dbReference type="Proteomes" id="UP000054408">
    <property type="component" value="Unassembled WGS sequence"/>
</dbReference>
<proteinExistence type="predicted"/>